<organism evidence="5 6">
    <name type="scientific">Microcystis aeruginosa NIES-44</name>
    <dbReference type="NCBI Taxonomy" id="449439"/>
    <lineage>
        <taxon>Bacteria</taxon>
        <taxon>Bacillati</taxon>
        <taxon>Cyanobacteriota</taxon>
        <taxon>Cyanophyceae</taxon>
        <taxon>Oscillatoriophycideae</taxon>
        <taxon>Chroococcales</taxon>
        <taxon>Microcystaceae</taxon>
        <taxon>Microcystis</taxon>
    </lineage>
</organism>
<evidence type="ECO:0000313" key="6">
    <source>
        <dbReference type="Proteomes" id="UP000030321"/>
    </source>
</evidence>
<evidence type="ECO:0000256" key="2">
    <source>
        <dbReference type="ARBA" id="ARBA00022649"/>
    </source>
</evidence>
<sequence>MTIFQGEIYWIDLGEPQGSEPAYLRPCVVVQNDALNQSQIGTVIVCPLTTNLRRAKAIGNVLLNEGEGNLPESSVVNVSQVFTVDKRLLTESIGRLSQEKIKLIIQGIKLVIEPQELE</sequence>
<dbReference type="EC" id="3.1.-.-" evidence="3"/>
<name>A0A0A1VUQ5_MICAE</name>
<dbReference type="Pfam" id="PF02452">
    <property type="entry name" value="PemK_toxin"/>
    <property type="match status" value="1"/>
</dbReference>
<accession>A0A0A1VUQ5</accession>
<dbReference type="GO" id="GO:0004521">
    <property type="term" value="F:RNA endonuclease activity"/>
    <property type="evidence" value="ECO:0007669"/>
    <property type="project" value="TreeGrafter"/>
</dbReference>
<reference evidence="5" key="2">
    <citation type="journal article" date="2015" name="Genome Announc.">
        <title>Whole Genome Sequence of the Non-Microcystin-Producing Microcystis aeruginosa Strain NIES-44.</title>
        <authorList>
            <person name="Okano K."/>
            <person name="Miyata N."/>
            <person name="Ozaki Y."/>
        </authorList>
    </citation>
    <scope>NUCLEOTIDE SEQUENCE</scope>
    <source>
        <strain evidence="5">NIES-44</strain>
    </source>
</reference>
<gene>
    <name evidence="4" type="ORF">N44_00921</name>
    <name evidence="5" type="ORF">N44_01925</name>
</gene>
<dbReference type="InterPro" id="IPR003477">
    <property type="entry name" value="PemK-like"/>
</dbReference>
<comment type="caution">
    <text evidence="5">The sequence shown here is derived from an EMBL/GenBank/DDBJ whole genome shotgun (WGS) entry which is preliminary data.</text>
</comment>
<dbReference type="GO" id="GO:0003677">
    <property type="term" value="F:DNA binding"/>
    <property type="evidence" value="ECO:0007669"/>
    <property type="project" value="InterPro"/>
</dbReference>
<proteinExistence type="inferred from homology"/>
<dbReference type="GO" id="GO:0016075">
    <property type="term" value="P:rRNA catabolic process"/>
    <property type="evidence" value="ECO:0007669"/>
    <property type="project" value="TreeGrafter"/>
</dbReference>
<protein>
    <recommendedName>
        <fullName evidence="3">mRNA interferase</fullName>
        <ecNumber evidence="3">3.1.-.-</ecNumber>
    </recommendedName>
</protein>
<dbReference type="InterPro" id="IPR011067">
    <property type="entry name" value="Plasmid_toxin/cell-grow_inhib"/>
</dbReference>
<dbReference type="EMBL" id="BBPA01000020">
    <property type="protein sequence ID" value="GAL92363.1"/>
    <property type="molecule type" value="Genomic_DNA"/>
</dbReference>
<comment type="function">
    <text evidence="3">Toxic component of a type II toxin-antitoxin (TA) system.</text>
</comment>
<dbReference type="Proteomes" id="UP000030321">
    <property type="component" value="Unassembled WGS sequence"/>
</dbReference>
<dbReference type="PANTHER" id="PTHR33988:SF2">
    <property type="entry name" value="ENDORIBONUCLEASE MAZF"/>
    <property type="match status" value="1"/>
</dbReference>
<evidence type="ECO:0000313" key="5">
    <source>
        <dbReference type="EMBL" id="GAL93238.1"/>
    </source>
</evidence>
<dbReference type="PANTHER" id="PTHR33988">
    <property type="entry name" value="ENDORIBONUCLEASE MAZF-RELATED"/>
    <property type="match status" value="1"/>
</dbReference>
<comment type="similarity">
    <text evidence="1 3">Belongs to the PemK/MazF family.</text>
</comment>
<evidence type="ECO:0000313" key="4">
    <source>
        <dbReference type="EMBL" id="GAL92363.1"/>
    </source>
</evidence>
<dbReference type="GO" id="GO:0016787">
    <property type="term" value="F:hydrolase activity"/>
    <property type="evidence" value="ECO:0007669"/>
    <property type="project" value="UniProtKB-KW"/>
</dbReference>
<dbReference type="PIRSF" id="PIRSF033490">
    <property type="entry name" value="MazF"/>
    <property type="match status" value="1"/>
</dbReference>
<dbReference type="GO" id="GO:0006402">
    <property type="term" value="P:mRNA catabolic process"/>
    <property type="evidence" value="ECO:0007669"/>
    <property type="project" value="TreeGrafter"/>
</dbReference>
<keyword evidence="3" id="KW-0255">Endonuclease</keyword>
<dbReference type="EMBL" id="BBPA01000035">
    <property type="protein sequence ID" value="GAL93238.1"/>
    <property type="molecule type" value="Genomic_DNA"/>
</dbReference>
<dbReference type="AlphaFoldDB" id="A0A0A1VUQ5"/>
<keyword evidence="3" id="KW-0378">Hydrolase</keyword>
<evidence type="ECO:0000256" key="3">
    <source>
        <dbReference type="PIRNR" id="PIRNR033490"/>
    </source>
</evidence>
<dbReference type="Gene3D" id="2.30.30.110">
    <property type="match status" value="1"/>
</dbReference>
<reference evidence="6" key="1">
    <citation type="journal article" date="2015" name="Genome">
        <title>Whole Genome Sequence of the Non-Microcystin-Producing Microcystis aeruginosa Strain NIES-44.</title>
        <authorList>
            <person name="Okano K."/>
            <person name="Miyata N."/>
            <person name="Ozaki Y."/>
        </authorList>
    </citation>
    <scope>NUCLEOTIDE SEQUENCE [LARGE SCALE GENOMIC DNA]</scope>
    <source>
        <strain evidence="6">NIES-44</strain>
    </source>
</reference>
<evidence type="ECO:0000256" key="1">
    <source>
        <dbReference type="ARBA" id="ARBA00007521"/>
    </source>
</evidence>
<keyword evidence="3" id="KW-0540">Nuclease</keyword>
<keyword evidence="2" id="KW-1277">Toxin-antitoxin system</keyword>
<dbReference type="SUPFAM" id="SSF50118">
    <property type="entry name" value="Cell growth inhibitor/plasmid maintenance toxic component"/>
    <property type="match status" value="1"/>
</dbReference>
<dbReference type="RefSeq" id="WP_045358166.1">
    <property type="nucleotide sequence ID" value="NZ_BBPA01000020.1"/>
</dbReference>